<dbReference type="EMBL" id="CM044704">
    <property type="protein sequence ID" value="KAI5669353.1"/>
    <property type="molecule type" value="Genomic_DNA"/>
</dbReference>
<name>A0ACC0B9X4_CATRO</name>
<sequence length="2177" mass="240029">MASGSPRGRVDQFFASKKRRKCLSPGLKSKRIEKDGKATVGGSPSAKGSLENFLVTSEEKNMPSLSTSDFPFERAPIKRNLTLEISSSFKLVEKEPLLSAEGHSGKLDDVAVAIAGDIKDSTAIEEAAEVVNPELKQFATNFLSLYCSELSSSASIPSELNKNANKRHGSLSSGDIETKSCKRPHCGTNGAQFYIQDEGTCSDMQMKPMKSSTVAKSGESASNDSREVTPGEVEVEPQACLRKCIHVPLSSNAPRCNTPVLLTNKVGLLETPKSSRGSSIFSPGETFWNEAIQVADGLLAPTDNYPSKEELKTSKYNSEIRESNGLVDGMSGNNLDRILNGGADQVFNSGTVSAVGESPKNGKDLVREVSPLPVRHFDFSKEAKNLDEESSPQAKIRKCRILKDKEIQCVSLNHERLQTDSILSRPGGGNTNYKLLEIQDNALESDSGEKKSEFLVQEGDHAPSVEMGGKLRVSTPDNDQYCTSPSFATHADRLDINNLLPSEICSIYKKRGIWKLYPWQVDCLQVDGVMESRNLVYCASTSAGKSFVAEILMLRRVLLTGKLALLVLPYVSICAEKAEHLEALLEPLNKQVRSYYGNQGGGTIPKDTSVAVCTIEKANSLINRLLEEGRLSELGIIVIDELHMVGDQHRGYLLELLLTKLRYAAGEGNIESSSGESSGTSGSKSDIVHGLQIVGMSATLPNVTAVAGWLHAALYETDFRPVPLEEYIKVGHTIYNKQMDIVRTVSKVADLGGKDPDHIVELCNEVVQEGHSVLIFCSSRKGCESTARHVARYLKKFSVSPFNNQSELFDISGAIDALRRSPAGLDPILEETLPSGVAYHHAGLTVEERETVETCYRKGLVRVLTATSTLAAGVNLPARRVIFRQPRIGRDFIDGTRYRQMAGRAGRTGIDTKGESILICKPEEVKRIMGLLNDGCPPLHSCLSEDKNGMTHAILEVVAGGIVQTANDIHRYVRCTLLNSTKPFEDVVKSAQDSLRWLCHKRFLEWSEDTKLYASTPLGRASFGSSLSPEESLIVLDDLVRAREGFVLASDLHLVYLVTPTNVEVEPDWELYYERFMELPALEQSVGNRVGVQEPFLMRMAHGAPIRTSNRSTEICKGLQGRSDCRHGTSNQSGVPDEQILRVCRRFYVALILSRLVQEVPVAEVCDAFKVARGMVQSLQENAGRFASMVSVFCERLGWHDLEGLVAKFQNRVSFGVRAEIVELTTIPHIKGSRARALYKAGLRTPQAIAGASIPEIAKAIFESSSWSSQGPVQKRIQLGVAKKIKNGARKIVLDKAEEARCAAFSAFKSLGLNVPIFSRPLSSTATGHDLPKEASISSGEESSSSLAALQCRKQEDEKITELVSETNKKLAKPSLSGIRVLEGPHPLIAGPDITVAEKSSSVVKGPSSHCFKLKVSTDHRDDANASSSHQLTGIGCATNAGDERLDQVGQPLHETNRPHNGSKESQMDKGPRNASSIPGGFDYFLDLWNSVSEFCFDVHFNKISEANRTTPFEIHGIAICWENSPVYYINIPKDLFWSNCRSTDTLFSDVPTNNMSLMPSVQLDLGKLRWNKILSIMGRKDIRKFTWNLKVQIQVFKCPSISVHRFGSLSVAVKSTGLKLIDNSHYLLPPVHLQNAVDLCIVAWILWPDEEKSSSPNLEKLVRKRLSCEAAAAAGRNGRWKNQMRRAAHNGCCRRVAQIRVLSSVLWKLVISEELVESLLSIEIPLVHVLAQMELWGIGIDMEGCLRARHILGRKLRQLEKEAYELAGRTFSLYTAADIANVLYGHLKLPVPEGQNKGKCHPSTDKHCLDVLRNEHPIIPVIREHRTLAKLLNSTLGSICSLSKLSMRTPRYTLHGHWLQTSTATGRLSMEEPNLQCVEHMVEFKMNTAKEDGDESVTDHYKVNARDFFVPTQENMVLLTADYSQIELRLMAHFSKDISLIELLSKPHGDVFTMLAAKWTEKVESTVSSQEREHTKRLVYGILYGMGANTLAEQLNCSSDEAAEKIHSFKRSFPGVASWLQEVVSSCREKGYVKTLKGRKRFLPKIKFGNSKEKSKAQRQAVNSICQGSAADIIKIAMINIHSVIIDDIAKSQSRAPLSENFHMLQGRCRILLQVHDELVMEADSSVVKEAGLLLRLSMESAASLLVPLHVKLKVGTTWGSMEPFQAEEYGSVPFA</sequence>
<proteinExistence type="predicted"/>
<comment type="caution">
    <text evidence="1">The sequence shown here is derived from an EMBL/GenBank/DDBJ whole genome shotgun (WGS) entry which is preliminary data.</text>
</comment>
<protein>
    <submittedName>
        <fullName evidence="1">Uncharacterized protein</fullName>
    </submittedName>
</protein>
<keyword evidence="2" id="KW-1185">Reference proteome</keyword>
<dbReference type="Proteomes" id="UP001060085">
    <property type="component" value="Linkage Group LG04"/>
</dbReference>
<organism evidence="1 2">
    <name type="scientific">Catharanthus roseus</name>
    <name type="common">Madagascar periwinkle</name>
    <name type="synonym">Vinca rosea</name>
    <dbReference type="NCBI Taxonomy" id="4058"/>
    <lineage>
        <taxon>Eukaryota</taxon>
        <taxon>Viridiplantae</taxon>
        <taxon>Streptophyta</taxon>
        <taxon>Embryophyta</taxon>
        <taxon>Tracheophyta</taxon>
        <taxon>Spermatophyta</taxon>
        <taxon>Magnoliopsida</taxon>
        <taxon>eudicotyledons</taxon>
        <taxon>Gunneridae</taxon>
        <taxon>Pentapetalae</taxon>
        <taxon>asterids</taxon>
        <taxon>lamiids</taxon>
        <taxon>Gentianales</taxon>
        <taxon>Apocynaceae</taxon>
        <taxon>Rauvolfioideae</taxon>
        <taxon>Vinceae</taxon>
        <taxon>Catharanthinae</taxon>
        <taxon>Catharanthus</taxon>
    </lineage>
</organism>
<evidence type="ECO:0000313" key="1">
    <source>
        <dbReference type="EMBL" id="KAI5669353.1"/>
    </source>
</evidence>
<evidence type="ECO:0000313" key="2">
    <source>
        <dbReference type="Proteomes" id="UP001060085"/>
    </source>
</evidence>
<gene>
    <name evidence="1" type="ORF">M9H77_19206</name>
</gene>
<reference evidence="2" key="1">
    <citation type="journal article" date="2023" name="Nat. Plants">
        <title>Single-cell RNA sequencing provides a high-resolution roadmap for understanding the multicellular compartmentation of specialized metabolism.</title>
        <authorList>
            <person name="Sun S."/>
            <person name="Shen X."/>
            <person name="Li Y."/>
            <person name="Li Y."/>
            <person name="Wang S."/>
            <person name="Li R."/>
            <person name="Zhang H."/>
            <person name="Shen G."/>
            <person name="Guo B."/>
            <person name="Wei J."/>
            <person name="Xu J."/>
            <person name="St-Pierre B."/>
            <person name="Chen S."/>
            <person name="Sun C."/>
        </authorList>
    </citation>
    <scope>NUCLEOTIDE SEQUENCE [LARGE SCALE GENOMIC DNA]</scope>
</reference>
<accession>A0ACC0B9X4</accession>